<evidence type="ECO:0008006" key="4">
    <source>
        <dbReference type="Google" id="ProtNLM"/>
    </source>
</evidence>
<dbReference type="Pfam" id="PF10199">
    <property type="entry name" value="Adaptin_binding"/>
    <property type="match status" value="1"/>
</dbReference>
<dbReference type="GO" id="GO:0016192">
    <property type="term" value="P:vesicle-mediated transport"/>
    <property type="evidence" value="ECO:0007669"/>
    <property type="project" value="InterPro"/>
</dbReference>
<dbReference type="RefSeq" id="XP_056056305.1">
    <property type="nucleotide sequence ID" value="XM_056201665.1"/>
</dbReference>
<dbReference type="InterPro" id="IPR034627">
    <property type="entry name" value="Irc6"/>
</dbReference>
<dbReference type="PANTHER" id="PTHR28043">
    <property type="entry name" value="INCREASED RECOMBINATION CENTERS PROTEIN 6"/>
    <property type="match status" value="1"/>
</dbReference>
<dbReference type="Proteomes" id="UP001144673">
    <property type="component" value="Unassembled WGS sequence"/>
</dbReference>
<proteinExistence type="predicted"/>
<feature type="region of interest" description="Disordered" evidence="1">
    <location>
        <begin position="275"/>
        <end position="314"/>
    </location>
</feature>
<dbReference type="KEGG" id="amus:LMH87_008491"/>
<dbReference type="EMBL" id="JAJHUN010000006">
    <property type="protein sequence ID" value="KAJ4157938.1"/>
    <property type="molecule type" value="Genomic_DNA"/>
</dbReference>
<accession>A0A9W8QI58</accession>
<comment type="caution">
    <text evidence="2">The sequence shown here is derived from an EMBL/GenBank/DDBJ whole genome shotgun (WGS) entry which is preliminary data.</text>
</comment>
<evidence type="ECO:0000256" key="1">
    <source>
        <dbReference type="SAM" id="MobiDB-lite"/>
    </source>
</evidence>
<feature type="compositionally biased region" description="Basic and acidic residues" evidence="1">
    <location>
        <begin position="252"/>
        <end position="263"/>
    </location>
</feature>
<sequence>MSTMDIQNPRRALAVSLQSDQEHLSRIIHDITGSKPTPANDSLAGITHNLPLKTKYYTTTVPIWLDLIESPSAWASSFLSPDASEVLAVLGGLVLVFSIPDSGGSPDVKRELIQHVGKLVHDGLGGWSWDGVKLAVGVGSASSSDDVDEWDELCAEAGLEFVQVGGGGDESKLQQFGEKIGIPRVKEALEANEWGQASSVDGLPSDEDSDSKQTPDRALDDPENMGFGLGQSDLETLKKAIFVNQDSEGQDENSRDEEVGDEDVAKVEAMMRKLQAAREAGETMSEAQRRKMAAQAVEETLVPSQLGEKDTKVT</sequence>
<feature type="region of interest" description="Disordered" evidence="1">
    <location>
        <begin position="196"/>
        <end position="230"/>
    </location>
</feature>
<gene>
    <name evidence="2" type="ORF">LMH87_008491</name>
</gene>
<dbReference type="GeneID" id="80895650"/>
<dbReference type="GO" id="GO:0030674">
    <property type="term" value="F:protein-macromolecule adaptor activity"/>
    <property type="evidence" value="ECO:0007669"/>
    <property type="project" value="TreeGrafter"/>
</dbReference>
<feature type="compositionally biased region" description="Basic and acidic residues" evidence="1">
    <location>
        <begin position="210"/>
        <end position="220"/>
    </location>
</feature>
<name>A0A9W8QI58_AKAMU</name>
<organism evidence="2 3">
    <name type="scientific">Akanthomyces muscarius</name>
    <name type="common">Entomopathogenic fungus</name>
    <name type="synonym">Lecanicillium muscarium</name>
    <dbReference type="NCBI Taxonomy" id="2231603"/>
    <lineage>
        <taxon>Eukaryota</taxon>
        <taxon>Fungi</taxon>
        <taxon>Dikarya</taxon>
        <taxon>Ascomycota</taxon>
        <taxon>Pezizomycotina</taxon>
        <taxon>Sordariomycetes</taxon>
        <taxon>Hypocreomycetidae</taxon>
        <taxon>Hypocreales</taxon>
        <taxon>Cordycipitaceae</taxon>
        <taxon>Akanthomyces</taxon>
    </lineage>
</organism>
<protein>
    <recommendedName>
        <fullName evidence="4">Alpha and gamma adaptin binding protein p34</fullName>
    </recommendedName>
</protein>
<dbReference type="AlphaFoldDB" id="A0A9W8QI58"/>
<reference evidence="2" key="1">
    <citation type="journal article" date="2023" name="Access Microbiol">
        <title>De-novo genome assembly for Akanthomyces muscarius, a biocontrol agent of insect agricultural pests.</title>
        <authorList>
            <person name="Erdos Z."/>
            <person name="Studholme D.J."/>
            <person name="Raymond B."/>
            <person name="Sharma M."/>
        </authorList>
    </citation>
    <scope>NUCLEOTIDE SEQUENCE</scope>
    <source>
        <strain evidence="2">Ve6</strain>
    </source>
</reference>
<dbReference type="PANTHER" id="PTHR28043:SF1">
    <property type="entry name" value="INCREASED RECOMBINATION CENTERS PROTEIN 6"/>
    <property type="match status" value="1"/>
</dbReference>
<feature type="region of interest" description="Disordered" evidence="1">
    <location>
        <begin position="242"/>
        <end position="263"/>
    </location>
</feature>
<keyword evidence="3" id="KW-1185">Reference proteome</keyword>
<dbReference type="Gene3D" id="3.40.50.11960">
    <property type="match status" value="1"/>
</dbReference>
<evidence type="ECO:0000313" key="3">
    <source>
        <dbReference type="Proteomes" id="UP001144673"/>
    </source>
</evidence>
<evidence type="ECO:0000313" key="2">
    <source>
        <dbReference type="EMBL" id="KAJ4157938.1"/>
    </source>
</evidence>